<feature type="compositionally biased region" description="Low complexity" evidence="1">
    <location>
        <begin position="26"/>
        <end position="51"/>
    </location>
</feature>
<organism evidence="2 3">
    <name type="scientific">Geodia barretti</name>
    <name type="common">Barrett's horny sponge</name>
    <dbReference type="NCBI Taxonomy" id="519541"/>
    <lineage>
        <taxon>Eukaryota</taxon>
        <taxon>Metazoa</taxon>
        <taxon>Porifera</taxon>
        <taxon>Demospongiae</taxon>
        <taxon>Heteroscleromorpha</taxon>
        <taxon>Tetractinellida</taxon>
        <taxon>Astrophorina</taxon>
        <taxon>Geodiidae</taxon>
        <taxon>Geodia</taxon>
    </lineage>
</organism>
<dbReference type="AlphaFoldDB" id="A0AA35SPK9"/>
<protein>
    <submittedName>
        <fullName evidence="2">Uncharacterized protein</fullName>
    </submittedName>
</protein>
<accession>A0AA35SPK9</accession>
<evidence type="ECO:0000256" key="1">
    <source>
        <dbReference type="SAM" id="MobiDB-lite"/>
    </source>
</evidence>
<name>A0AA35SPK9_GEOBA</name>
<evidence type="ECO:0000313" key="2">
    <source>
        <dbReference type="EMBL" id="CAI8032962.1"/>
    </source>
</evidence>
<dbReference type="Proteomes" id="UP001174909">
    <property type="component" value="Unassembled WGS sequence"/>
</dbReference>
<evidence type="ECO:0000313" key="3">
    <source>
        <dbReference type="Proteomes" id="UP001174909"/>
    </source>
</evidence>
<keyword evidence="3" id="KW-1185">Reference proteome</keyword>
<dbReference type="EMBL" id="CASHTH010002635">
    <property type="protein sequence ID" value="CAI8032962.1"/>
    <property type="molecule type" value="Genomic_DNA"/>
</dbReference>
<sequence>MMSSDVITDGERDSVVEEGQRKMVMTLPEVPPSSSTSLPLHLTFPPSSPSSLDKMSSGDTDSTHYHQLSVLLEGAGEPLKGRIYVPVRQPLTLTHCEHSAGESTYLQLSLENTSPAPLLLSSPSLSVDLSTTQLHTQLPLALDPGGNFSCIWQTQPYSRSVGEDGKAVFTLQYRPLIADQETSHVDLSYAFPVSNMRTVFHSQLFISSLGDTPVTAGKVAVLKYVISNVAIGLPLSHLPDNLHYTISDPADLWQFHDSSSGVIGSPTPGMSDQICVRAVPSKPGALAPPRLTFRVPRVGSRVDESDCKGAEMVVLTPAQVYELSLGETVTVVVG</sequence>
<proteinExistence type="predicted"/>
<gene>
    <name evidence="2" type="ORF">GBAR_LOCUS18606</name>
</gene>
<reference evidence="2" key="1">
    <citation type="submission" date="2023-03" db="EMBL/GenBank/DDBJ databases">
        <authorList>
            <person name="Steffen K."/>
            <person name="Cardenas P."/>
        </authorList>
    </citation>
    <scope>NUCLEOTIDE SEQUENCE</scope>
</reference>
<feature type="region of interest" description="Disordered" evidence="1">
    <location>
        <begin position="25"/>
        <end position="61"/>
    </location>
</feature>
<comment type="caution">
    <text evidence="2">The sequence shown here is derived from an EMBL/GenBank/DDBJ whole genome shotgun (WGS) entry which is preliminary data.</text>
</comment>